<evidence type="ECO:0000256" key="2">
    <source>
        <dbReference type="ARBA" id="ARBA00011245"/>
    </source>
</evidence>
<accession>A0ABT3Z786</accession>
<comment type="caution">
    <text evidence="14">The sequence shown here is derived from an EMBL/GenBank/DDBJ whole genome shotgun (WGS) entry which is preliminary data.</text>
</comment>
<evidence type="ECO:0000256" key="8">
    <source>
        <dbReference type="ARBA" id="ARBA00023284"/>
    </source>
</evidence>
<evidence type="ECO:0000256" key="9">
    <source>
        <dbReference type="ARBA" id="ARBA00032824"/>
    </source>
</evidence>
<dbReference type="RefSeq" id="WP_267652833.1">
    <property type="nucleotide sequence ID" value="NZ_JAOVZR010000001.1"/>
</dbReference>
<dbReference type="EMBL" id="JAOVZR010000001">
    <property type="protein sequence ID" value="MCY0147229.1"/>
    <property type="molecule type" value="Genomic_DNA"/>
</dbReference>
<keyword evidence="8" id="KW-0676">Redox-active center</keyword>
<dbReference type="SUPFAM" id="SSF52833">
    <property type="entry name" value="Thioredoxin-like"/>
    <property type="match status" value="1"/>
</dbReference>
<evidence type="ECO:0000256" key="1">
    <source>
        <dbReference type="ARBA" id="ARBA00003330"/>
    </source>
</evidence>
<evidence type="ECO:0000256" key="11">
    <source>
        <dbReference type="ARBA" id="ARBA00042639"/>
    </source>
</evidence>
<comment type="similarity">
    <text evidence="10">Belongs to the peroxiredoxin family. BCP/PrxQ subfamily.</text>
</comment>
<keyword evidence="7" id="KW-1015">Disulfide bond</keyword>
<dbReference type="Pfam" id="PF00578">
    <property type="entry name" value="AhpC-TSA"/>
    <property type="match status" value="1"/>
</dbReference>
<feature type="domain" description="Thioredoxin" evidence="13">
    <location>
        <begin position="4"/>
        <end position="155"/>
    </location>
</feature>
<evidence type="ECO:0000256" key="4">
    <source>
        <dbReference type="ARBA" id="ARBA00022559"/>
    </source>
</evidence>
<gene>
    <name evidence="14" type="ORF">OEG84_05755</name>
</gene>
<dbReference type="Gene3D" id="3.40.30.10">
    <property type="entry name" value="Glutaredoxin"/>
    <property type="match status" value="1"/>
</dbReference>
<dbReference type="InterPro" id="IPR050924">
    <property type="entry name" value="Peroxiredoxin_BCP/PrxQ"/>
</dbReference>
<evidence type="ECO:0000313" key="14">
    <source>
        <dbReference type="EMBL" id="MCY0147229.1"/>
    </source>
</evidence>
<comment type="catalytic activity">
    <reaction evidence="12">
        <text>a hydroperoxide + [thioredoxin]-dithiol = an alcohol + [thioredoxin]-disulfide + H2O</text>
        <dbReference type="Rhea" id="RHEA:62620"/>
        <dbReference type="Rhea" id="RHEA-COMP:10698"/>
        <dbReference type="Rhea" id="RHEA-COMP:10700"/>
        <dbReference type="ChEBI" id="CHEBI:15377"/>
        <dbReference type="ChEBI" id="CHEBI:29950"/>
        <dbReference type="ChEBI" id="CHEBI:30879"/>
        <dbReference type="ChEBI" id="CHEBI:35924"/>
        <dbReference type="ChEBI" id="CHEBI:50058"/>
        <dbReference type="EC" id="1.11.1.24"/>
    </reaction>
</comment>
<evidence type="ECO:0000256" key="6">
    <source>
        <dbReference type="ARBA" id="ARBA00023002"/>
    </source>
</evidence>
<proteinExistence type="inferred from homology"/>
<dbReference type="EC" id="1.11.1.24" evidence="3"/>
<dbReference type="PROSITE" id="PS51352">
    <property type="entry name" value="THIOREDOXIN_2"/>
    <property type="match status" value="1"/>
</dbReference>
<dbReference type="InterPro" id="IPR036249">
    <property type="entry name" value="Thioredoxin-like_sf"/>
</dbReference>
<dbReference type="CDD" id="cd03017">
    <property type="entry name" value="PRX_BCP"/>
    <property type="match status" value="1"/>
</dbReference>
<protein>
    <recommendedName>
        <fullName evidence="3">thioredoxin-dependent peroxiredoxin</fullName>
        <ecNumber evidence="3">1.11.1.24</ecNumber>
    </recommendedName>
    <alternativeName>
        <fullName evidence="9">Thioredoxin peroxidase</fullName>
    </alternativeName>
    <alternativeName>
        <fullName evidence="11">Thioredoxin-dependent peroxiredoxin Bcp</fullName>
    </alternativeName>
</protein>
<evidence type="ECO:0000256" key="5">
    <source>
        <dbReference type="ARBA" id="ARBA00022862"/>
    </source>
</evidence>
<evidence type="ECO:0000256" key="3">
    <source>
        <dbReference type="ARBA" id="ARBA00013017"/>
    </source>
</evidence>
<comment type="function">
    <text evidence="1">Thiol-specific peroxidase that catalyzes the reduction of hydrogen peroxide and organic hydroperoxides to water and alcohols, respectively. Plays a role in cell protection against oxidative stress by detoxifying peroxides and as sensor of hydrogen peroxide-mediated signaling events.</text>
</comment>
<evidence type="ECO:0000256" key="10">
    <source>
        <dbReference type="ARBA" id="ARBA00038489"/>
    </source>
</evidence>
<reference evidence="14" key="1">
    <citation type="submission" date="2022-10" db="EMBL/GenBank/DDBJ databases">
        <title>Hoeflea sp. G2-23, isolated from marine algae.</title>
        <authorList>
            <person name="Kristyanto S."/>
            <person name="Kim J.M."/>
            <person name="Jeon C.O."/>
        </authorList>
    </citation>
    <scope>NUCLEOTIDE SEQUENCE</scope>
    <source>
        <strain evidence="14">G2-23</strain>
    </source>
</reference>
<dbReference type="InterPro" id="IPR000866">
    <property type="entry name" value="AhpC/TSA"/>
</dbReference>
<evidence type="ECO:0000313" key="15">
    <source>
        <dbReference type="Proteomes" id="UP001073227"/>
    </source>
</evidence>
<dbReference type="InterPro" id="IPR024706">
    <property type="entry name" value="Peroxiredoxin_AhpC-typ"/>
</dbReference>
<dbReference type="Proteomes" id="UP001073227">
    <property type="component" value="Unassembled WGS sequence"/>
</dbReference>
<keyword evidence="6" id="KW-0560">Oxidoreductase</keyword>
<evidence type="ECO:0000256" key="12">
    <source>
        <dbReference type="ARBA" id="ARBA00049091"/>
    </source>
</evidence>
<evidence type="ECO:0000256" key="7">
    <source>
        <dbReference type="ARBA" id="ARBA00023157"/>
    </source>
</evidence>
<sequence>MSELIEGSLAPHFDLPRDGGKNVSLGGLAGNTVVLYFYPKDDTSGCTVEAIDFTALAGEFAKAGAVVIGVSPDPVKAHDKFIAKHDLGVILASDEEKTVLEAYGVWKEKSMYGRKYMGVERSTFVITADGRIARIWRKVKVPGHAQEVLDVVKAL</sequence>
<dbReference type="PANTHER" id="PTHR42801">
    <property type="entry name" value="THIOREDOXIN-DEPENDENT PEROXIDE REDUCTASE"/>
    <property type="match status" value="1"/>
</dbReference>
<dbReference type="PIRSF" id="PIRSF000239">
    <property type="entry name" value="AHPC"/>
    <property type="match status" value="1"/>
</dbReference>
<organism evidence="14 15">
    <name type="scientific">Hoeflea algicola</name>
    <dbReference type="NCBI Taxonomy" id="2983763"/>
    <lineage>
        <taxon>Bacteria</taxon>
        <taxon>Pseudomonadati</taxon>
        <taxon>Pseudomonadota</taxon>
        <taxon>Alphaproteobacteria</taxon>
        <taxon>Hyphomicrobiales</taxon>
        <taxon>Rhizobiaceae</taxon>
        <taxon>Hoeflea</taxon>
    </lineage>
</organism>
<keyword evidence="5" id="KW-0049">Antioxidant</keyword>
<evidence type="ECO:0000259" key="13">
    <source>
        <dbReference type="PROSITE" id="PS51352"/>
    </source>
</evidence>
<keyword evidence="15" id="KW-1185">Reference proteome</keyword>
<comment type="subunit">
    <text evidence="2">Monomer.</text>
</comment>
<name>A0ABT3Z786_9HYPH</name>
<dbReference type="InterPro" id="IPR013766">
    <property type="entry name" value="Thioredoxin_domain"/>
</dbReference>
<keyword evidence="4" id="KW-0575">Peroxidase</keyword>
<dbReference type="PANTHER" id="PTHR42801:SF4">
    <property type="entry name" value="AHPC_TSA FAMILY PROTEIN"/>
    <property type="match status" value="1"/>
</dbReference>